<organism evidence="2 3">
    <name type="scientific">Legionella pneumophila</name>
    <dbReference type="NCBI Taxonomy" id="446"/>
    <lineage>
        <taxon>Bacteria</taxon>
        <taxon>Pseudomonadati</taxon>
        <taxon>Pseudomonadota</taxon>
        <taxon>Gammaproteobacteria</taxon>
        <taxon>Legionellales</taxon>
        <taxon>Legionellaceae</taxon>
        <taxon>Legionella</taxon>
    </lineage>
</organism>
<proteinExistence type="predicted"/>
<dbReference type="EMBL" id="UGOL01000001">
    <property type="protein sequence ID" value="STX78521.1"/>
    <property type="molecule type" value="Genomic_DNA"/>
</dbReference>
<dbReference type="OMA" id="FIMEPCY"/>
<reference evidence="2 3" key="1">
    <citation type="submission" date="2018-06" db="EMBL/GenBank/DDBJ databases">
        <authorList>
            <consortium name="Pathogen Informatics"/>
            <person name="Doyle S."/>
        </authorList>
    </citation>
    <scope>NUCLEOTIDE SEQUENCE [LARGE SCALE GENOMIC DNA]</scope>
    <source>
        <strain evidence="2 3">NCTC12000</strain>
    </source>
</reference>
<dbReference type="GO" id="GO:0035438">
    <property type="term" value="F:cyclic-di-GMP binding"/>
    <property type="evidence" value="ECO:0007669"/>
    <property type="project" value="InterPro"/>
</dbReference>
<evidence type="ECO:0000313" key="3">
    <source>
        <dbReference type="Proteomes" id="UP000254631"/>
    </source>
</evidence>
<dbReference type="Pfam" id="PF22006">
    <property type="entry name" value="PilZ-like"/>
    <property type="match status" value="1"/>
</dbReference>
<dbReference type="eggNOG" id="ENOG5031UH1">
    <property type="taxonomic scope" value="Bacteria"/>
</dbReference>
<dbReference type="RefSeq" id="WP_011213023.1">
    <property type="nucleotide sequence ID" value="NZ_BAZA01000036.1"/>
</dbReference>
<dbReference type="Gene3D" id="2.40.10.430">
    <property type="match status" value="1"/>
</dbReference>
<protein>
    <recommendedName>
        <fullName evidence="1">PilZ domain-containing protein</fullName>
    </recommendedName>
</protein>
<sequence length="101" mass="11909">MDERRKYFRLKNHGEINASLDNNPIEIVEISSNGAVVVKQKTDIPKEGVLKLQIHNFIMELCYEVIRAEDNNIVLHFTKEDETNKLFLVLKRLRDERKNKT</sequence>
<dbReference type="AlphaFoldDB" id="A0A129BCS6"/>
<accession>A0A129BCS6</accession>
<dbReference type="Proteomes" id="UP000254631">
    <property type="component" value="Unassembled WGS sequence"/>
</dbReference>
<dbReference type="SUPFAM" id="SSF141371">
    <property type="entry name" value="PilZ domain-like"/>
    <property type="match status" value="1"/>
</dbReference>
<dbReference type="InterPro" id="IPR009875">
    <property type="entry name" value="PilZ_domain"/>
</dbReference>
<evidence type="ECO:0000259" key="1">
    <source>
        <dbReference type="Pfam" id="PF22006"/>
    </source>
</evidence>
<gene>
    <name evidence="2" type="ORF">NCTC12000_00499</name>
</gene>
<evidence type="ECO:0000313" key="2">
    <source>
        <dbReference type="EMBL" id="STX78521.1"/>
    </source>
</evidence>
<name>A0A129BCS6_LEGPN</name>
<feature type="domain" description="PilZ" evidence="1">
    <location>
        <begin position="9"/>
        <end position="98"/>
    </location>
</feature>